<keyword evidence="7" id="KW-1185">Reference proteome</keyword>
<dbReference type="SUPFAM" id="SSF64263">
    <property type="entry name" value="Prokaryotic ribosomal protein L17"/>
    <property type="match status" value="1"/>
</dbReference>
<evidence type="ECO:0000256" key="3">
    <source>
        <dbReference type="ARBA" id="ARBA00023274"/>
    </source>
</evidence>
<dbReference type="InterPro" id="IPR036373">
    <property type="entry name" value="Ribosomal_bL17_sf"/>
</dbReference>
<evidence type="ECO:0000256" key="4">
    <source>
        <dbReference type="HAMAP-Rule" id="MF_01368"/>
    </source>
</evidence>
<dbReference type="GO" id="GO:0022625">
    <property type="term" value="C:cytosolic large ribosomal subunit"/>
    <property type="evidence" value="ECO:0007669"/>
    <property type="project" value="TreeGrafter"/>
</dbReference>
<evidence type="ECO:0000256" key="2">
    <source>
        <dbReference type="ARBA" id="ARBA00022980"/>
    </source>
</evidence>
<proteinExistence type="inferred from homology"/>
<organism evidence="6 7">
    <name type="scientific">Adhaeretor mobilis</name>
    <dbReference type="NCBI Taxonomy" id="1930276"/>
    <lineage>
        <taxon>Bacteria</taxon>
        <taxon>Pseudomonadati</taxon>
        <taxon>Planctomycetota</taxon>
        <taxon>Planctomycetia</taxon>
        <taxon>Pirellulales</taxon>
        <taxon>Lacipirellulaceae</taxon>
        <taxon>Adhaeretor</taxon>
    </lineage>
</organism>
<dbReference type="RefSeq" id="WP_145063684.1">
    <property type="nucleotide sequence ID" value="NZ_CP036263.1"/>
</dbReference>
<dbReference type="OrthoDB" id="9809073at2"/>
<comment type="similarity">
    <text evidence="1 4">Belongs to the bacterial ribosomal protein bL17 family.</text>
</comment>
<dbReference type="PANTHER" id="PTHR14413">
    <property type="entry name" value="RIBOSOMAL PROTEIN L17"/>
    <property type="match status" value="1"/>
</dbReference>
<dbReference type="AlphaFoldDB" id="A0A517N2Y7"/>
<evidence type="ECO:0000313" key="6">
    <source>
        <dbReference type="EMBL" id="QDT01499.1"/>
    </source>
</evidence>
<dbReference type="GO" id="GO:0006412">
    <property type="term" value="P:translation"/>
    <property type="evidence" value="ECO:0007669"/>
    <property type="project" value="UniProtKB-UniRule"/>
</dbReference>
<dbReference type="HAMAP" id="MF_01368">
    <property type="entry name" value="Ribosomal_bL17"/>
    <property type="match status" value="1"/>
</dbReference>
<dbReference type="Gene3D" id="3.90.1030.10">
    <property type="entry name" value="Ribosomal protein L17"/>
    <property type="match status" value="1"/>
</dbReference>
<dbReference type="KEGG" id="amob:HG15A2_48410"/>
<comment type="subunit">
    <text evidence="4">Part of the 50S ribosomal subunit. Contacts protein L32.</text>
</comment>
<protein>
    <recommendedName>
        <fullName evidence="4">Large ribosomal subunit protein bL17</fullName>
    </recommendedName>
</protein>
<evidence type="ECO:0000256" key="5">
    <source>
        <dbReference type="SAM" id="MobiDB-lite"/>
    </source>
</evidence>
<dbReference type="Proteomes" id="UP000319852">
    <property type="component" value="Chromosome"/>
</dbReference>
<gene>
    <name evidence="4 6" type="primary">rplQ</name>
    <name evidence="6" type="ORF">HG15A2_48410</name>
</gene>
<dbReference type="InterPro" id="IPR000456">
    <property type="entry name" value="Ribosomal_bL17"/>
</dbReference>
<dbReference type="PANTHER" id="PTHR14413:SF16">
    <property type="entry name" value="LARGE RIBOSOMAL SUBUNIT PROTEIN BL17M"/>
    <property type="match status" value="1"/>
</dbReference>
<reference evidence="6 7" key="1">
    <citation type="submission" date="2019-02" db="EMBL/GenBank/DDBJ databases">
        <title>Deep-cultivation of Planctomycetes and their phenomic and genomic characterization uncovers novel biology.</title>
        <authorList>
            <person name="Wiegand S."/>
            <person name="Jogler M."/>
            <person name="Boedeker C."/>
            <person name="Pinto D."/>
            <person name="Vollmers J."/>
            <person name="Rivas-Marin E."/>
            <person name="Kohn T."/>
            <person name="Peeters S.H."/>
            <person name="Heuer A."/>
            <person name="Rast P."/>
            <person name="Oberbeckmann S."/>
            <person name="Bunk B."/>
            <person name="Jeske O."/>
            <person name="Meyerdierks A."/>
            <person name="Storesund J.E."/>
            <person name="Kallscheuer N."/>
            <person name="Luecker S."/>
            <person name="Lage O.M."/>
            <person name="Pohl T."/>
            <person name="Merkel B.J."/>
            <person name="Hornburger P."/>
            <person name="Mueller R.-W."/>
            <person name="Bruemmer F."/>
            <person name="Labrenz M."/>
            <person name="Spormann A.M."/>
            <person name="Op den Camp H."/>
            <person name="Overmann J."/>
            <person name="Amann R."/>
            <person name="Jetten M.S.M."/>
            <person name="Mascher T."/>
            <person name="Medema M.H."/>
            <person name="Devos D.P."/>
            <person name="Kaster A.-K."/>
            <person name="Ovreas L."/>
            <person name="Rohde M."/>
            <person name="Galperin M.Y."/>
            <person name="Jogler C."/>
        </authorList>
    </citation>
    <scope>NUCLEOTIDE SEQUENCE [LARGE SCALE GENOMIC DNA]</scope>
    <source>
        <strain evidence="6 7">HG15A2</strain>
    </source>
</reference>
<keyword evidence="3 4" id="KW-0687">Ribonucleoprotein</keyword>
<evidence type="ECO:0000256" key="1">
    <source>
        <dbReference type="ARBA" id="ARBA00008777"/>
    </source>
</evidence>
<dbReference type="Pfam" id="PF01196">
    <property type="entry name" value="Ribosomal_L17"/>
    <property type="match status" value="1"/>
</dbReference>
<sequence length="233" mass="25933">MRHRRKGRKLGRNPKHQRALLRSLASNLFLTERDVDDIRYIKLESEPLVKGRIITTISKAKEVRPLVEKCITIARRGLVAAKAAEEHGTGADQGSDQYKSWRSSDKWTQWNQAMAPAVAARRRCLQLLGDKNAVTVLFEEVAGRFMDRPGGYTRIVRLATPRLGDNATRAILEFVGVRDRVVQKSEKPAFDDEAPAEEAAPAEEEATSEAPAEDEAPTEEVASEEAAAEEESK</sequence>
<dbReference type="GO" id="GO:0003735">
    <property type="term" value="F:structural constituent of ribosome"/>
    <property type="evidence" value="ECO:0007669"/>
    <property type="project" value="InterPro"/>
</dbReference>
<evidence type="ECO:0000313" key="7">
    <source>
        <dbReference type="Proteomes" id="UP000319852"/>
    </source>
</evidence>
<feature type="compositionally biased region" description="Acidic residues" evidence="5">
    <location>
        <begin position="191"/>
        <end position="233"/>
    </location>
</feature>
<feature type="region of interest" description="Disordered" evidence="5">
    <location>
        <begin position="185"/>
        <end position="233"/>
    </location>
</feature>
<accession>A0A517N2Y7</accession>
<keyword evidence="2 4" id="KW-0689">Ribosomal protein</keyword>
<name>A0A517N2Y7_9BACT</name>
<dbReference type="EMBL" id="CP036263">
    <property type="protein sequence ID" value="QDT01499.1"/>
    <property type="molecule type" value="Genomic_DNA"/>
</dbReference>